<evidence type="ECO:0000256" key="1">
    <source>
        <dbReference type="SAM" id="MobiDB-lite"/>
    </source>
</evidence>
<name>A0AB34K7A1_PRYPA</name>
<evidence type="ECO:0000313" key="3">
    <source>
        <dbReference type="Proteomes" id="UP001515480"/>
    </source>
</evidence>
<dbReference type="Proteomes" id="UP001515480">
    <property type="component" value="Unassembled WGS sequence"/>
</dbReference>
<feature type="region of interest" description="Disordered" evidence="1">
    <location>
        <begin position="55"/>
        <end position="89"/>
    </location>
</feature>
<protein>
    <submittedName>
        <fullName evidence="2">Uncharacterized protein</fullName>
    </submittedName>
</protein>
<organism evidence="2 3">
    <name type="scientific">Prymnesium parvum</name>
    <name type="common">Toxic golden alga</name>
    <dbReference type="NCBI Taxonomy" id="97485"/>
    <lineage>
        <taxon>Eukaryota</taxon>
        <taxon>Haptista</taxon>
        <taxon>Haptophyta</taxon>
        <taxon>Prymnesiophyceae</taxon>
        <taxon>Prymnesiales</taxon>
        <taxon>Prymnesiaceae</taxon>
        <taxon>Prymnesium</taxon>
    </lineage>
</organism>
<proteinExistence type="predicted"/>
<dbReference type="EMBL" id="JBGBPQ010000001">
    <property type="protein sequence ID" value="KAL1529744.1"/>
    <property type="molecule type" value="Genomic_DNA"/>
</dbReference>
<accession>A0AB34K7A1</accession>
<evidence type="ECO:0000313" key="2">
    <source>
        <dbReference type="EMBL" id="KAL1529744.1"/>
    </source>
</evidence>
<keyword evidence="3" id="KW-1185">Reference proteome</keyword>
<sequence length="134" mass="15157">MDNLAPQAFAHAAETSEAVEYWRQRVAQEKRIFSRPHADVMMRYELEQVLRKAAAKARASNAEGRHSSSKDASGKRNGGPNYKMWRQRLPVPREAGKGQEKVLGVHMQNLGGEGSLNMQYHSCRYRNELSGTWG</sequence>
<feature type="compositionally biased region" description="Basic and acidic residues" evidence="1">
    <location>
        <begin position="63"/>
        <end position="74"/>
    </location>
</feature>
<gene>
    <name evidence="2" type="ORF">AB1Y20_000680</name>
</gene>
<comment type="caution">
    <text evidence="2">The sequence shown here is derived from an EMBL/GenBank/DDBJ whole genome shotgun (WGS) entry which is preliminary data.</text>
</comment>
<reference evidence="2 3" key="1">
    <citation type="journal article" date="2024" name="Science">
        <title>Giant polyketide synthase enzymes in the biosynthesis of giant marine polyether toxins.</title>
        <authorList>
            <person name="Fallon T.R."/>
            <person name="Shende V.V."/>
            <person name="Wierzbicki I.H."/>
            <person name="Pendleton A.L."/>
            <person name="Watervoot N.F."/>
            <person name="Auber R.P."/>
            <person name="Gonzalez D.J."/>
            <person name="Wisecaver J.H."/>
            <person name="Moore B.S."/>
        </authorList>
    </citation>
    <scope>NUCLEOTIDE SEQUENCE [LARGE SCALE GENOMIC DNA]</scope>
    <source>
        <strain evidence="2 3">12B1</strain>
    </source>
</reference>
<dbReference type="AlphaFoldDB" id="A0AB34K7A1"/>